<dbReference type="AlphaFoldDB" id="A0A261ET40"/>
<dbReference type="InterPro" id="IPR003711">
    <property type="entry name" value="CarD-like/TRCF_RID"/>
</dbReference>
<dbReference type="SMART" id="SM01058">
    <property type="entry name" value="CarD_TRCF"/>
    <property type="match status" value="1"/>
</dbReference>
<dbReference type="InterPro" id="IPR042215">
    <property type="entry name" value="CarD-like_C"/>
</dbReference>
<gene>
    <name evidence="3" type="ORF">BOCO_0530</name>
</gene>
<keyword evidence="4" id="KW-1185">Reference proteome</keyword>
<dbReference type="RefSeq" id="WP_094722554.1">
    <property type="nucleotide sequence ID" value="NZ_MWWS01000004.1"/>
</dbReference>
<feature type="region of interest" description="Disordered" evidence="1">
    <location>
        <begin position="163"/>
        <end position="210"/>
    </location>
</feature>
<evidence type="ECO:0000256" key="1">
    <source>
        <dbReference type="SAM" id="MobiDB-lite"/>
    </source>
</evidence>
<protein>
    <submittedName>
        <fullName evidence="3">CarD family transcriptional regulator</fullName>
    </submittedName>
</protein>
<evidence type="ECO:0000313" key="4">
    <source>
        <dbReference type="Proteomes" id="UP000216004"/>
    </source>
</evidence>
<dbReference type="Proteomes" id="UP000216004">
    <property type="component" value="Unassembled WGS sequence"/>
</dbReference>
<proteinExistence type="predicted"/>
<dbReference type="OrthoDB" id="9786074at2"/>
<dbReference type="EMBL" id="MWWS01000004">
    <property type="protein sequence ID" value="OZG50013.1"/>
    <property type="molecule type" value="Genomic_DNA"/>
</dbReference>
<organism evidence="3 4">
    <name type="scientific">Bombiscardovia coagulans</name>
    <dbReference type="NCBI Taxonomy" id="686666"/>
    <lineage>
        <taxon>Bacteria</taxon>
        <taxon>Bacillati</taxon>
        <taxon>Actinomycetota</taxon>
        <taxon>Actinomycetes</taxon>
        <taxon>Bifidobacteriales</taxon>
        <taxon>Bifidobacteriaceae</taxon>
        <taxon>Bombiscardovia</taxon>
    </lineage>
</organism>
<dbReference type="InterPro" id="IPR048792">
    <property type="entry name" value="CarD_C"/>
</dbReference>
<dbReference type="PANTHER" id="PTHR38447">
    <property type="entry name" value="TRANSCRIPTION FACTOR YDEB-RELATED"/>
    <property type="match status" value="1"/>
</dbReference>
<feature type="compositionally biased region" description="Basic and acidic residues" evidence="1">
    <location>
        <begin position="188"/>
        <end position="198"/>
    </location>
</feature>
<feature type="compositionally biased region" description="Basic residues" evidence="1">
    <location>
        <begin position="199"/>
        <end position="210"/>
    </location>
</feature>
<dbReference type="GO" id="GO:0009303">
    <property type="term" value="P:rRNA transcription"/>
    <property type="evidence" value="ECO:0007669"/>
    <property type="project" value="TreeGrafter"/>
</dbReference>
<evidence type="ECO:0000259" key="2">
    <source>
        <dbReference type="SMART" id="SM01058"/>
    </source>
</evidence>
<feature type="domain" description="CarD-like/TRCF RNAP-interacting" evidence="2">
    <location>
        <begin position="2"/>
        <end position="114"/>
    </location>
</feature>
<reference evidence="3 4" key="1">
    <citation type="journal article" date="2017" name="BMC Genomics">
        <title>Comparative genomic and phylogenomic analyses of the Bifidobacteriaceae family.</title>
        <authorList>
            <person name="Lugli G.A."/>
            <person name="Milani C."/>
            <person name="Turroni F."/>
            <person name="Duranti S."/>
            <person name="Mancabelli L."/>
            <person name="Mangifesta M."/>
            <person name="Ferrario C."/>
            <person name="Modesto M."/>
            <person name="Mattarelli P."/>
            <person name="Jiri K."/>
            <person name="van Sinderen D."/>
            <person name="Ventura M."/>
        </authorList>
    </citation>
    <scope>NUCLEOTIDE SEQUENCE [LARGE SCALE GENOMIC DNA]</scope>
    <source>
        <strain evidence="3 4">DSM 22924</strain>
    </source>
</reference>
<dbReference type="InterPro" id="IPR036101">
    <property type="entry name" value="CarD-like/TRCF_RID_sf"/>
</dbReference>
<accession>A0A261ET40</accession>
<name>A0A261ET40_9BIFI</name>
<dbReference type="Gene3D" id="1.20.58.1290">
    <property type="entry name" value="CarD-like, C-terminal domain"/>
    <property type="match status" value="1"/>
</dbReference>
<dbReference type="Pfam" id="PF02559">
    <property type="entry name" value="CarD_TRCF_RID"/>
    <property type="match status" value="1"/>
</dbReference>
<dbReference type="InterPro" id="IPR052531">
    <property type="entry name" value="CarD-like_regulator"/>
</dbReference>
<dbReference type="SUPFAM" id="SSF141259">
    <property type="entry name" value="CarD-like"/>
    <property type="match status" value="1"/>
</dbReference>
<dbReference type="PANTHER" id="PTHR38447:SF1">
    <property type="entry name" value="RNA POLYMERASE-BINDING TRANSCRIPTION FACTOR CARD"/>
    <property type="match status" value="1"/>
</dbReference>
<comment type="caution">
    <text evidence="3">The sequence shown here is derived from an EMBL/GenBank/DDBJ whole genome shotgun (WGS) entry which is preliminary data.</text>
</comment>
<evidence type="ECO:0000313" key="3">
    <source>
        <dbReference type="EMBL" id="OZG50013.1"/>
    </source>
</evidence>
<dbReference type="Gene3D" id="2.40.10.170">
    <property type="match status" value="1"/>
</dbReference>
<dbReference type="Pfam" id="PF21095">
    <property type="entry name" value="CarD_C"/>
    <property type="match status" value="1"/>
</dbReference>
<sequence>MDYKVGDMVVYPRHGAARVDAITERTVKGITRQYLQLSVLSSDGLVIDVPVENAKKVGVRDIVDGKAVSKVFQILRTPIVEEKEMNWSRRYKLNVEKIATGEVNKIAEVVRDLSQRDVDEHGLSAGEKRMLSKARSILTSEIALSEKLDENETQRLIDVNLGYRQPQEGDEKHHSKAPKEAANQTLERVAEQAKEKAAKAKAKPKSKSSS</sequence>
<feature type="compositionally biased region" description="Basic and acidic residues" evidence="1">
    <location>
        <begin position="167"/>
        <end position="179"/>
    </location>
</feature>